<keyword evidence="2" id="KW-1185">Reference proteome</keyword>
<name>A0A6A6XDX0_9PLEO</name>
<dbReference type="OrthoDB" id="412788at2759"/>
<sequence>MVLYQANPTVSFEYIAELETYWTKRPYYVVCKPTTEIPTGNLSNIETEWHHGVPVENVRDYQESLSFEREGFIVLEHASSVGTRFHTKSMNNDLKEITEFLRTTVRAEKMRLNRTTRAHHTKEGGLRRIARYLTDEEKIQFLSSDYQCRTYNMWKPLIKVIEDNALAICNPASVDV</sequence>
<gene>
    <name evidence="1" type="ORF">K505DRAFT_336689</name>
</gene>
<dbReference type="EMBL" id="MU001882">
    <property type="protein sequence ID" value="KAF2794699.1"/>
    <property type="molecule type" value="Genomic_DNA"/>
</dbReference>
<protein>
    <submittedName>
        <fullName evidence="1">Uncharacterized protein</fullName>
    </submittedName>
</protein>
<accession>A0A6A6XDX0</accession>
<evidence type="ECO:0000313" key="1">
    <source>
        <dbReference type="EMBL" id="KAF2794699.1"/>
    </source>
</evidence>
<evidence type="ECO:0000313" key="2">
    <source>
        <dbReference type="Proteomes" id="UP000799757"/>
    </source>
</evidence>
<proteinExistence type="predicted"/>
<dbReference type="Proteomes" id="UP000799757">
    <property type="component" value="Unassembled WGS sequence"/>
</dbReference>
<dbReference type="AlphaFoldDB" id="A0A6A6XDX0"/>
<reference evidence="1" key="1">
    <citation type="journal article" date="2020" name="Stud. Mycol.">
        <title>101 Dothideomycetes genomes: a test case for predicting lifestyles and emergence of pathogens.</title>
        <authorList>
            <person name="Haridas S."/>
            <person name="Albert R."/>
            <person name="Binder M."/>
            <person name="Bloem J."/>
            <person name="Labutti K."/>
            <person name="Salamov A."/>
            <person name="Andreopoulos B."/>
            <person name="Baker S."/>
            <person name="Barry K."/>
            <person name="Bills G."/>
            <person name="Bluhm B."/>
            <person name="Cannon C."/>
            <person name="Castanera R."/>
            <person name="Culley D."/>
            <person name="Daum C."/>
            <person name="Ezra D."/>
            <person name="Gonzalez J."/>
            <person name="Henrissat B."/>
            <person name="Kuo A."/>
            <person name="Liang C."/>
            <person name="Lipzen A."/>
            <person name="Lutzoni F."/>
            <person name="Magnuson J."/>
            <person name="Mondo S."/>
            <person name="Nolan M."/>
            <person name="Ohm R."/>
            <person name="Pangilinan J."/>
            <person name="Park H.-J."/>
            <person name="Ramirez L."/>
            <person name="Alfaro M."/>
            <person name="Sun H."/>
            <person name="Tritt A."/>
            <person name="Yoshinaga Y."/>
            <person name="Zwiers L.-H."/>
            <person name="Turgeon B."/>
            <person name="Goodwin S."/>
            <person name="Spatafora J."/>
            <person name="Crous P."/>
            <person name="Grigoriev I."/>
        </authorList>
    </citation>
    <scope>NUCLEOTIDE SEQUENCE</scope>
    <source>
        <strain evidence="1">CBS 109.77</strain>
    </source>
</reference>
<organism evidence="1 2">
    <name type="scientific">Melanomma pulvis-pyrius CBS 109.77</name>
    <dbReference type="NCBI Taxonomy" id="1314802"/>
    <lineage>
        <taxon>Eukaryota</taxon>
        <taxon>Fungi</taxon>
        <taxon>Dikarya</taxon>
        <taxon>Ascomycota</taxon>
        <taxon>Pezizomycotina</taxon>
        <taxon>Dothideomycetes</taxon>
        <taxon>Pleosporomycetidae</taxon>
        <taxon>Pleosporales</taxon>
        <taxon>Melanommataceae</taxon>
        <taxon>Melanomma</taxon>
    </lineage>
</organism>